<feature type="compositionally biased region" description="Polar residues" evidence="7">
    <location>
        <begin position="67"/>
        <end position="78"/>
    </location>
</feature>
<keyword evidence="2" id="KW-0597">Phosphoprotein</keyword>
<gene>
    <name evidence="11" type="ORF">E2C01_052471</name>
</gene>
<feature type="region of interest" description="Disordered" evidence="7">
    <location>
        <begin position="847"/>
        <end position="1057"/>
    </location>
</feature>
<dbReference type="InterPro" id="IPR052836">
    <property type="entry name" value="PRRT_domain-containing"/>
</dbReference>
<feature type="transmembrane region" description="Helical" evidence="8">
    <location>
        <begin position="597"/>
        <end position="621"/>
    </location>
</feature>
<organism evidence="11 12">
    <name type="scientific">Portunus trituberculatus</name>
    <name type="common">Swimming crab</name>
    <name type="synonym">Neptunus trituberculatus</name>
    <dbReference type="NCBI Taxonomy" id="210409"/>
    <lineage>
        <taxon>Eukaryota</taxon>
        <taxon>Metazoa</taxon>
        <taxon>Ecdysozoa</taxon>
        <taxon>Arthropoda</taxon>
        <taxon>Crustacea</taxon>
        <taxon>Multicrustacea</taxon>
        <taxon>Malacostraca</taxon>
        <taxon>Eumalacostraca</taxon>
        <taxon>Eucarida</taxon>
        <taxon>Decapoda</taxon>
        <taxon>Pleocyemata</taxon>
        <taxon>Brachyura</taxon>
        <taxon>Eubrachyura</taxon>
        <taxon>Portunoidea</taxon>
        <taxon>Portunidae</taxon>
        <taxon>Portuninae</taxon>
        <taxon>Portunus</taxon>
    </lineage>
</organism>
<evidence type="ECO:0000256" key="2">
    <source>
        <dbReference type="ARBA" id="ARBA00022553"/>
    </source>
</evidence>
<keyword evidence="12" id="KW-1185">Reference proteome</keyword>
<dbReference type="InterPro" id="IPR059081">
    <property type="entry name" value="PRRT3-4"/>
</dbReference>
<feature type="domain" description="Proline-rich transmembrane protein 3/4" evidence="10">
    <location>
        <begin position="366"/>
        <end position="653"/>
    </location>
</feature>
<sequence>MRGAVLPWAILTLAVWILPLTPPAAPTPLTPPSPPSAHTLRTPQITSAFPPGLLAVPEGGEGERVSSQRYVSSPSTASVPGGAAGHGDEDPPLTAPSVTTTTTTATTARDDYDLEANSTVGVSGAPPGGTEEQPGGGSRQVTRRSLASLPPAATTSLSSVTDDDVAEHRHRHHHAAAPLWLREHLEALPTARRRSISRRFEEDIAVVFRGVAYGGSTSYRSVPVRRPGTRDVQGAPRIERTTTLSEEPLDDYLSDGSIVDDPARNESLTPRAATPGSAEGEGRGKANETDPSLLPDTGTTTDLLAQDPQDNLYPDLPDTPAPNVTGSVDAPAVTSQWQGSMEQAANGTEAPPTNTHASLTAAPPRRPTPRMSWLDVLRCTHRGLAWVLVNFFLGFLLLTASLLGPYRLMTMRCCTPLLPRTHYVAVHLLVFVAASLKAVYLFHLAFGSRGRLPLVLLLLLTNTGFPCLSSAFLVLMMMMFVAADVQVYKSKLVTAHNAFVFLVVMLGLAFIGDVIVGVAHSRSVLVLARVMVIGVAAAGVAVFLRRRAAVVAASQLMRREFQGELKLLVLPAKDDSLQRHMGVKHILRSRLGLWCRAVKVSAAGLALLSLIHLLHTIFLISAHVPAWAWWFFHVSGCLVEALLAVSTCVAAALTQRYDESVSFAFSFVVPPQLLRGKAASAAPTAGTAAAASGEAETIYQRVSFSSGTESTQYTACCPEGGVGLALAGTPQAPRRRGAPVKRSATFSHTPQVPHAAPLYGGAPVQVARVGSASNLPLYGPVPARGGVYGPGGALYGPVYAPTSDASVLVHEDGFVRVRTPLDRREAPPPRPHGSLILLQQAHFQGSSPQLRGAMGPEPPPRQDLYQSLSRRRKASRGPDVLQNNIDVPETDYHPSPHARMPYGCHSNLPSPHSPARDEPDYYSLSRRGRRGLHPERANYDVHSLSWRRRSQRDPPDAYMNNLDRPEADYSRQVSREDNNDPVHHHYHDHYASRRSSRDARSPSLNVYEEQAAYPRPSTLGGSPGLAHKVSNRSFSPSSPSTPPAGHASYLAESPRARRQAKFPRPFVRVGSNRSLQGEDLYACEYVPRGNPVRRNHSSAGYYPSRYMAPSTPSLVEAQRYGSLRLARTRKRQPAYVFTPDGKLLNRRPEEWSRNGRTRTPEYYCENGPEGGAGEEPPRDCPSRQSTSSKKSDGTDQDWATELIKSSSMLTDFYSLSRDKKKVKKRREEIVEEQEHDHDLDHDQEMQQREEIEQGQEVVELGEEAVEQGQEIQQ</sequence>
<comment type="caution">
    <text evidence="11">The sequence shown here is derived from an EMBL/GenBank/DDBJ whole genome shotgun (WGS) entry which is preliminary data.</text>
</comment>
<feature type="compositionally biased region" description="Polar residues" evidence="7">
    <location>
        <begin position="333"/>
        <end position="358"/>
    </location>
</feature>
<evidence type="ECO:0000256" key="3">
    <source>
        <dbReference type="ARBA" id="ARBA00022692"/>
    </source>
</evidence>
<dbReference type="Pfam" id="PF25987">
    <property type="entry name" value="PRRT3"/>
    <property type="match status" value="1"/>
</dbReference>
<feature type="transmembrane region" description="Helical" evidence="8">
    <location>
        <begin position="524"/>
        <end position="544"/>
    </location>
</feature>
<evidence type="ECO:0000256" key="7">
    <source>
        <dbReference type="SAM" id="MobiDB-lite"/>
    </source>
</evidence>
<evidence type="ECO:0000256" key="6">
    <source>
        <dbReference type="ARBA" id="ARBA00023136"/>
    </source>
</evidence>
<evidence type="ECO:0000259" key="10">
    <source>
        <dbReference type="Pfam" id="PF25987"/>
    </source>
</evidence>
<feature type="transmembrane region" description="Helical" evidence="8">
    <location>
        <begin position="384"/>
        <end position="403"/>
    </location>
</feature>
<evidence type="ECO:0000256" key="5">
    <source>
        <dbReference type="ARBA" id="ARBA00022989"/>
    </source>
</evidence>
<keyword evidence="3 8" id="KW-0812">Transmembrane</keyword>
<feature type="region of interest" description="Disordered" evidence="7">
    <location>
        <begin position="27"/>
        <end position="170"/>
    </location>
</feature>
<evidence type="ECO:0000313" key="12">
    <source>
        <dbReference type="Proteomes" id="UP000324222"/>
    </source>
</evidence>
<proteinExistence type="predicted"/>
<feature type="compositionally biased region" description="Low complexity" evidence="7">
    <location>
        <begin position="289"/>
        <end position="304"/>
    </location>
</feature>
<feature type="transmembrane region" description="Helical" evidence="8">
    <location>
        <begin position="498"/>
        <end position="518"/>
    </location>
</feature>
<feature type="region of interest" description="Disordered" evidence="7">
    <location>
        <begin position="217"/>
        <end position="365"/>
    </location>
</feature>
<keyword evidence="5 8" id="KW-1133">Transmembrane helix</keyword>
<accession>A0A5B7GLM9</accession>
<evidence type="ECO:0000256" key="9">
    <source>
        <dbReference type="SAM" id="SignalP"/>
    </source>
</evidence>
<dbReference type="Proteomes" id="UP000324222">
    <property type="component" value="Unassembled WGS sequence"/>
</dbReference>
<protein>
    <recommendedName>
        <fullName evidence="10">Proline-rich transmembrane protein 3/4 domain-containing protein</fullName>
    </recommendedName>
</protein>
<keyword evidence="6 8" id="KW-0472">Membrane</keyword>
<evidence type="ECO:0000256" key="1">
    <source>
        <dbReference type="ARBA" id="ARBA00004141"/>
    </source>
</evidence>
<evidence type="ECO:0000256" key="4">
    <source>
        <dbReference type="ARBA" id="ARBA00022729"/>
    </source>
</evidence>
<feature type="signal peptide" evidence="9">
    <location>
        <begin position="1"/>
        <end position="26"/>
    </location>
</feature>
<evidence type="ECO:0000256" key="8">
    <source>
        <dbReference type="SAM" id="Phobius"/>
    </source>
</evidence>
<keyword evidence="4 9" id="KW-0732">Signal</keyword>
<dbReference type="PANTHER" id="PTHR35578:SF6">
    <property type="entry name" value="PROLINE-RICH TRANSMEMBRANE PROTEIN 4"/>
    <property type="match status" value="1"/>
</dbReference>
<feature type="chain" id="PRO_5022923220" description="Proline-rich transmembrane protein 3/4 domain-containing protein" evidence="9">
    <location>
        <begin position="27"/>
        <end position="1273"/>
    </location>
</feature>
<dbReference type="OrthoDB" id="6360038at2759"/>
<feature type="compositionally biased region" description="Basic and acidic residues" evidence="7">
    <location>
        <begin position="963"/>
        <end position="1000"/>
    </location>
</feature>
<evidence type="ECO:0000313" key="11">
    <source>
        <dbReference type="EMBL" id="MPC58466.1"/>
    </source>
</evidence>
<name>A0A5B7GLM9_PORTR</name>
<feature type="transmembrane region" description="Helical" evidence="8">
    <location>
        <begin position="452"/>
        <end position="477"/>
    </location>
</feature>
<dbReference type="AlphaFoldDB" id="A0A5B7GLM9"/>
<dbReference type="PANTHER" id="PTHR35578">
    <property type="entry name" value="PROLINE-RICH TRANSMEMBRANE PROTEIN 4-RELATED"/>
    <property type="match status" value="1"/>
</dbReference>
<feature type="compositionally biased region" description="Basic and acidic residues" evidence="7">
    <location>
        <begin position="1225"/>
        <end position="1247"/>
    </location>
</feature>
<dbReference type="EMBL" id="VSRR010015711">
    <property type="protein sequence ID" value="MPC58466.1"/>
    <property type="molecule type" value="Genomic_DNA"/>
</dbReference>
<feature type="region of interest" description="Disordered" evidence="7">
    <location>
        <begin position="1134"/>
        <end position="1199"/>
    </location>
</feature>
<comment type="subcellular location">
    <subcellularLocation>
        <location evidence="1">Membrane</location>
        <topology evidence="1">Multi-pass membrane protein</topology>
    </subcellularLocation>
</comment>
<feature type="region of interest" description="Disordered" evidence="7">
    <location>
        <begin position="1214"/>
        <end position="1247"/>
    </location>
</feature>
<feature type="compositionally biased region" description="Low complexity" evidence="7">
    <location>
        <begin position="124"/>
        <end position="133"/>
    </location>
</feature>
<reference evidence="11 12" key="1">
    <citation type="submission" date="2019-05" db="EMBL/GenBank/DDBJ databases">
        <title>Another draft genome of Portunus trituberculatus and its Hox gene families provides insights of decapod evolution.</title>
        <authorList>
            <person name="Jeong J.-H."/>
            <person name="Song I."/>
            <person name="Kim S."/>
            <person name="Choi T."/>
            <person name="Kim D."/>
            <person name="Ryu S."/>
            <person name="Kim W."/>
        </authorList>
    </citation>
    <scope>NUCLEOTIDE SEQUENCE [LARGE SCALE GENOMIC DNA]</scope>
    <source>
        <tissue evidence="11">Muscle</tissue>
    </source>
</reference>
<feature type="transmembrane region" description="Helical" evidence="8">
    <location>
        <begin position="424"/>
        <end position="446"/>
    </location>
</feature>